<protein>
    <submittedName>
        <fullName evidence="1">Uncharacterized protein</fullName>
    </submittedName>
</protein>
<evidence type="ECO:0000313" key="1">
    <source>
        <dbReference type="EMBL" id="OMH27709.1"/>
    </source>
</evidence>
<reference evidence="1 2" key="1">
    <citation type="submission" date="2016-12" db="EMBL/GenBank/DDBJ databases">
        <title>Draft genome of Tersicoccus phoenicis 1P05MA.</title>
        <authorList>
            <person name="Nakajima Y."/>
            <person name="Yoshizawa S."/>
            <person name="Nakamura K."/>
            <person name="Ogura Y."/>
            <person name="Hayashi T."/>
            <person name="Kogure K."/>
        </authorList>
    </citation>
    <scope>NUCLEOTIDE SEQUENCE [LARGE SCALE GENOMIC DNA]</scope>
    <source>
        <strain evidence="1 2">1p05MA</strain>
    </source>
</reference>
<gene>
    <name evidence="1" type="ORF">BKD30_03460</name>
</gene>
<keyword evidence="2" id="KW-1185">Reference proteome</keyword>
<dbReference type="RefSeq" id="WP_076701981.1">
    <property type="nucleotide sequence ID" value="NZ_MRDE01000016.1"/>
</dbReference>
<organism evidence="1 2">
    <name type="scientific">Tersicoccus phoenicis</name>
    <dbReference type="NCBI Taxonomy" id="554083"/>
    <lineage>
        <taxon>Bacteria</taxon>
        <taxon>Bacillati</taxon>
        <taxon>Actinomycetota</taxon>
        <taxon>Actinomycetes</taxon>
        <taxon>Micrococcales</taxon>
        <taxon>Micrococcaceae</taxon>
        <taxon>Tersicoccus</taxon>
    </lineage>
</organism>
<evidence type="ECO:0000313" key="2">
    <source>
        <dbReference type="Proteomes" id="UP000187085"/>
    </source>
</evidence>
<dbReference type="Proteomes" id="UP000187085">
    <property type="component" value="Unassembled WGS sequence"/>
</dbReference>
<comment type="caution">
    <text evidence="1">The sequence shown here is derived from an EMBL/GenBank/DDBJ whole genome shotgun (WGS) entry which is preliminary data.</text>
</comment>
<dbReference type="EMBL" id="MRDE01000016">
    <property type="protein sequence ID" value="OMH27709.1"/>
    <property type="molecule type" value="Genomic_DNA"/>
</dbReference>
<proteinExistence type="predicted"/>
<dbReference type="AlphaFoldDB" id="A0A1R1LJL0"/>
<accession>A0A1R1LJL0</accession>
<dbReference type="STRING" id="554083.BKD30_03460"/>
<sequence>MPVLVIADMGRLHSGIHAHAEPVALPSGVNPDLPPWLTVALERKLDLIEEQTSALERDDVQRLMTDHWSQLPD</sequence>
<name>A0A1R1LJL0_9MICC</name>